<evidence type="ECO:0000313" key="3">
    <source>
        <dbReference type="EMBL" id="VFA82863.1"/>
    </source>
</evidence>
<dbReference type="AlphaFoldDB" id="A0ABD7V039"/>
<evidence type="ECO:0000259" key="1">
    <source>
        <dbReference type="Pfam" id="PF18367"/>
    </source>
</evidence>
<dbReference type="GeneID" id="60749299"/>
<dbReference type="InterPro" id="IPR048576">
    <property type="entry name" value="Rv2175c_wHTH"/>
</dbReference>
<protein>
    <recommendedName>
        <fullName evidence="5">Rv2175c C-terminal domain-containing protein</fullName>
    </recommendedName>
</protein>
<dbReference type="InterPro" id="IPR041098">
    <property type="entry name" value="Rv2175c_C"/>
</dbReference>
<organism evidence="3 4">
    <name type="scientific">Gordonia paraffinivorans</name>
    <dbReference type="NCBI Taxonomy" id="175628"/>
    <lineage>
        <taxon>Bacteria</taxon>
        <taxon>Bacillati</taxon>
        <taxon>Actinomycetota</taxon>
        <taxon>Actinomycetes</taxon>
        <taxon>Mycobacteriales</taxon>
        <taxon>Gordoniaceae</taxon>
        <taxon>Gordonia</taxon>
    </lineage>
</organism>
<dbReference type="Proteomes" id="UP000360750">
    <property type="component" value="Unassembled WGS sequence"/>
</dbReference>
<comment type="caution">
    <text evidence="3">The sequence shown here is derived from an EMBL/GenBank/DDBJ whole genome shotgun (WGS) entry which is preliminary data.</text>
</comment>
<dbReference type="RefSeq" id="WP_006900636.1">
    <property type="nucleotide sequence ID" value="NZ_CAACYD010000005.1"/>
</dbReference>
<feature type="domain" description="Rv2175c C-terminal" evidence="1">
    <location>
        <begin position="65"/>
        <end position="120"/>
    </location>
</feature>
<evidence type="ECO:0000313" key="4">
    <source>
        <dbReference type="Proteomes" id="UP000360750"/>
    </source>
</evidence>
<reference evidence="3 4" key="1">
    <citation type="submission" date="2019-02" db="EMBL/GenBank/DDBJ databases">
        <authorList>
            <consortium name="Pathogen Informatics"/>
        </authorList>
    </citation>
    <scope>NUCLEOTIDE SEQUENCE [LARGE SCALE GENOMIC DNA]</scope>
    <source>
        <strain evidence="3 4">3012STDY6756503</strain>
    </source>
</reference>
<evidence type="ECO:0008006" key="5">
    <source>
        <dbReference type="Google" id="ProtNLM"/>
    </source>
</evidence>
<dbReference type="Pfam" id="PF21531">
    <property type="entry name" value="Rv2175c_wHTH"/>
    <property type="match status" value="1"/>
</dbReference>
<feature type="domain" description="DNA-binding protein Rv2175c wHTH" evidence="2">
    <location>
        <begin position="3"/>
        <end position="59"/>
    </location>
</feature>
<accession>A0ABD7V039</accession>
<name>A0ABD7V039_9ACTN</name>
<dbReference type="Pfam" id="PF18367">
    <property type="entry name" value="Rv2175c_C"/>
    <property type="match status" value="1"/>
</dbReference>
<proteinExistence type="predicted"/>
<dbReference type="EMBL" id="CAACYD010000005">
    <property type="protein sequence ID" value="VFA82863.1"/>
    <property type="molecule type" value="Genomic_DNA"/>
</dbReference>
<evidence type="ECO:0000259" key="2">
    <source>
        <dbReference type="Pfam" id="PF21531"/>
    </source>
</evidence>
<sequence length="121" mass="13191">MGSLPLSPDTLPPDVETLSVEDVAKRLGVSSNRVRTLIRDHHLLAVSRGGQPAVPAVFFDDLGVVKHFYGLVEVLLDGGYTRDEALAWLFTVQEDLGLHPAAALHTHSAREVIRRAQAQAF</sequence>
<gene>
    <name evidence="3" type="ORF">NCTC8139_01269</name>
</gene>